<feature type="domain" description="FAD-binding PCMH-type" evidence="12">
    <location>
        <begin position="198"/>
        <end position="377"/>
    </location>
</feature>
<comment type="cofactor">
    <cofactor evidence="1">
        <name>FAD</name>
        <dbReference type="ChEBI" id="CHEBI:57692"/>
    </cofactor>
</comment>
<evidence type="ECO:0000256" key="11">
    <source>
        <dbReference type="ARBA" id="ARBA00049267"/>
    </source>
</evidence>
<evidence type="ECO:0000256" key="7">
    <source>
        <dbReference type="ARBA" id="ARBA00023140"/>
    </source>
</evidence>
<dbReference type="Pfam" id="PF02913">
    <property type="entry name" value="FAD-oxidase_C"/>
    <property type="match status" value="1"/>
</dbReference>
<organism evidence="13 14">
    <name type="scientific">Dinothrombium tinctorium</name>
    <dbReference type="NCBI Taxonomy" id="1965070"/>
    <lineage>
        <taxon>Eukaryota</taxon>
        <taxon>Metazoa</taxon>
        <taxon>Ecdysozoa</taxon>
        <taxon>Arthropoda</taxon>
        <taxon>Chelicerata</taxon>
        <taxon>Arachnida</taxon>
        <taxon>Acari</taxon>
        <taxon>Acariformes</taxon>
        <taxon>Trombidiformes</taxon>
        <taxon>Prostigmata</taxon>
        <taxon>Anystina</taxon>
        <taxon>Parasitengona</taxon>
        <taxon>Trombidioidea</taxon>
        <taxon>Trombidiidae</taxon>
        <taxon>Dinothrombium</taxon>
    </lineage>
</organism>
<evidence type="ECO:0000256" key="3">
    <source>
        <dbReference type="ARBA" id="ARBA00008000"/>
    </source>
</evidence>
<keyword evidence="6" id="KW-0560">Oxidoreductase</keyword>
<comment type="similarity">
    <text evidence="3">Belongs to the FAD-binding oxidoreductase/transferase type 4 family.</text>
</comment>
<keyword evidence="5" id="KW-0274">FAD</keyword>
<dbReference type="Pfam" id="PF10244">
    <property type="entry name" value="MRP-L51"/>
    <property type="match status" value="1"/>
</dbReference>
<dbReference type="FunFam" id="3.30.70.2740:FF:000002">
    <property type="entry name" value="D-2-hydroxyglutarate dehydrogenase mitochondrial"/>
    <property type="match status" value="1"/>
</dbReference>
<evidence type="ECO:0000313" key="13">
    <source>
        <dbReference type="EMBL" id="RWS17970.1"/>
    </source>
</evidence>
<dbReference type="InterPro" id="IPR016167">
    <property type="entry name" value="FAD-bd_PCMH_sub1"/>
</dbReference>
<keyword evidence="7" id="KW-0576">Peroxisome</keyword>
<dbReference type="InterPro" id="IPR016166">
    <property type="entry name" value="FAD-bd_PCMH"/>
</dbReference>
<evidence type="ECO:0000256" key="4">
    <source>
        <dbReference type="ARBA" id="ARBA00022630"/>
    </source>
</evidence>
<comment type="function">
    <text evidence="10">Catalyzes the oxidation of D-2-hydroxyglutarate (D-2-HG) to alpha-ketoglutarate. Also catalyzes the oxidation of other D-2-hydroxyacids, such as D-malate (D-MAL) and D-lactate (D-LAC). Exhibits high activities towards D-2-HG and D-MAL but a very weak activity towards D-LAC.</text>
</comment>
<protein>
    <recommendedName>
        <fullName evidence="9">D-2-hydroxyglutarate dehydrogenase, mitochondrial</fullName>
        <ecNumber evidence="8">1.1.99.39</ecNumber>
    </recommendedName>
</protein>
<keyword evidence="14" id="KW-1185">Reference proteome</keyword>
<accession>A0A3S3PX25</accession>
<dbReference type="FunFam" id="3.30.43.10:FF:000011">
    <property type="entry name" value="D-lactate dehydrogenase (Cytochrome)"/>
    <property type="match status" value="1"/>
</dbReference>
<comment type="subcellular location">
    <subcellularLocation>
        <location evidence="2">Peroxisome</location>
    </subcellularLocation>
</comment>
<dbReference type="SUPFAM" id="SSF56176">
    <property type="entry name" value="FAD-binding/transporter-associated domain-like"/>
    <property type="match status" value="1"/>
</dbReference>
<comment type="caution">
    <text evidence="13">The sequence shown here is derived from an EMBL/GenBank/DDBJ whole genome shotgun (WGS) entry which is preliminary data.</text>
</comment>
<dbReference type="InterPro" id="IPR006094">
    <property type="entry name" value="Oxid_FAD_bind_N"/>
</dbReference>
<evidence type="ECO:0000259" key="12">
    <source>
        <dbReference type="PROSITE" id="PS51387"/>
    </source>
</evidence>
<gene>
    <name evidence="13" type="ORF">B4U79_14778</name>
</gene>
<evidence type="ECO:0000256" key="5">
    <source>
        <dbReference type="ARBA" id="ARBA00022827"/>
    </source>
</evidence>
<evidence type="ECO:0000313" key="14">
    <source>
        <dbReference type="Proteomes" id="UP000285301"/>
    </source>
</evidence>
<evidence type="ECO:0000256" key="10">
    <source>
        <dbReference type="ARBA" id="ARBA00045410"/>
    </source>
</evidence>
<reference evidence="13 14" key="1">
    <citation type="journal article" date="2018" name="Gigascience">
        <title>Genomes of trombidid mites reveal novel predicted allergens and laterally-transferred genes associated with secondary metabolism.</title>
        <authorList>
            <person name="Dong X."/>
            <person name="Chaisiri K."/>
            <person name="Xia D."/>
            <person name="Armstrong S.D."/>
            <person name="Fang Y."/>
            <person name="Donnelly M.J."/>
            <person name="Kadowaki T."/>
            <person name="McGarry J.W."/>
            <person name="Darby A.C."/>
            <person name="Makepeace B.L."/>
        </authorList>
    </citation>
    <scope>NUCLEOTIDE SEQUENCE [LARGE SCALE GENOMIC DNA]</scope>
    <source>
        <strain evidence="13">UoL-WK</strain>
    </source>
</reference>
<dbReference type="Gene3D" id="1.10.45.10">
    <property type="entry name" value="Vanillyl-alcohol Oxidase, Chain A, domain 4"/>
    <property type="match status" value="1"/>
</dbReference>
<dbReference type="InterPro" id="IPR016164">
    <property type="entry name" value="FAD-linked_Oxase-like_C"/>
</dbReference>
<dbReference type="Pfam" id="PF01565">
    <property type="entry name" value="FAD_binding_4"/>
    <property type="match status" value="1"/>
</dbReference>
<dbReference type="Gene3D" id="3.30.465.10">
    <property type="match status" value="1"/>
</dbReference>
<dbReference type="InterPro" id="IPR016169">
    <property type="entry name" value="FAD-bd_PCMH_sub2"/>
</dbReference>
<dbReference type="Gene3D" id="3.30.70.2740">
    <property type="match status" value="1"/>
</dbReference>
<dbReference type="PANTHER" id="PTHR43716:SF1">
    <property type="entry name" value="D-2-HYDROXYGLUTARATE DEHYDROGENASE, MITOCHONDRIAL"/>
    <property type="match status" value="1"/>
</dbReference>
<dbReference type="Gene3D" id="3.30.70.2190">
    <property type="match status" value="1"/>
</dbReference>
<dbReference type="AlphaFoldDB" id="A0A3S3PX25"/>
<dbReference type="InterPro" id="IPR036318">
    <property type="entry name" value="FAD-bd_PCMH-like_sf"/>
</dbReference>
<dbReference type="PROSITE" id="PS51387">
    <property type="entry name" value="FAD_PCMH"/>
    <property type="match status" value="1"/>
</dbReference>
<evidence type="ECO:0000256" key="2">
    <source>
        <dbReference type="ARBA" id="ARBA00004275"/>
    </source>
</evidence>
<dbReference type="GO" id="GO:0051990">
    <property type="term" value="F:(R)-2-hydroxyglutarate dehydrogenase activity"/>
    <property type="evidence" value="ECO:0007669"/>
    <property type="project" value="UniProtKB-EC"/>
</dbReference>
<dbReference type="Gene3D" id="3.30.43.10">
    <property type="entry name" value="Uridine Diphospho-n-acetylenolpyruvylglucosamine Reductase, domain 2"/>
    <property type="match status" value="1"/>
</dbReference>
<dbReference type="EC" id="1.1.99.39" evidence="8"/>
<dbReference type="STRING" id="1965070.A0A3S3PX25"/>
<dbReference type="GO" id="GO:0071949">
    <property type="term" value="F:FAD binding"/>
    <property type="evidence" value="ECO:0007669"/>
    <property type="project" value="InterPro"/>
</dbReference>
<dbReference type="GO" id="GO:0005739">
    <property type="term" value="C:mitochondrion"/>
    <property type="evidence" value="ECO:0007669"/>
    <property type="project" value="TreeGrafter"/>
</dbReference>
<name>A0A3S3PX25_9ACAR</name>
<dbReference type="PANTHER" id="PTHR43716">
    <property type="entry name" value="D-2-HYDROXYGLUTARATE DEHYDROGENASE, MITOCHONDRIAL"/>
    <property type="match status" value="1"/>
</dbReference>
<dbReference type="GO" id="GO:0003735">
    <property type="term" value="F:structural constituent of ribosome"/>
    <property type="evidence" value="ECO:0007669"/>
    <property type="project" value="InterPro"/>
</dbReference>
<dbReference type="FunFam" id="3.30.465.10:FF:000001">
    <property type="entry name" value="D-2-hydroxyglutarate dehydrogenase, mitochondrial"/>
    <property type="match status" value="1"/>
</dbReference>
<dbReference type="InterPro" id="IPR016171">
    <property type="entry name" value="Vanillyl_alc_oxidase_C-sub2"/>
</dbReference>
<dbReference type="FunFam" id="3.30.70.2190:FF:000001">
    <property type="entry name" value="D-2-hydroxyglutarate dehydrogenase mitochondrial"/>
    <property type="match status" value="1"/>
</dbReference>
<dbReference type="OrthoDB" id="5332616at2759"/>
<dbReference type="FunFam" id="1.10.45.10:FF:000001">
    <property type="entry name" value="D-lactate dehydrogenase mitochondrial"/>
    <property type="match status" value="1"/>
</dbReference>
<dbReference type="GO" id="GO:0005777">
    <property type="term" value="C:peroxisome"/>
    <property type="evidence" value="ECO:0007669"/>
    <property type="project" value="UniProtKB-SubCell"/>
</dbReference>
<evidence type="ECO:0000256" key="9">
    <source>
        <dbReference type="ARBA" id="ARBA00039639"/>
    </source>
</evidence>
<comment type="catalytic activity">
    <reaction evidence="11">
        <text>(R)-malate + A = oxaloacetate + AH2</text>
        <dbReference type="Rhea" id="RHEA:67460"/>
        <dbReference type="ChEBI" id="CHEBI:13193"/>
        <dbReference type="ChEBI" id="CHEBI:15588"/>
        <dbReference type="ChEBI" id="CHEBI:16452"/>
        <dbReference type="ChEBI" id="CHEBI:17499"/>
    </reaction>
    <physiologicalReaction direction="left-to-right" evidence="11">
        <dbReference type="Rhea" id="RHEA:67461"/>
    </physiologicalReaction>
</comment>
<dbReference type="EMBL" id="NCKU01000014">
    <property type="protein sequence ID" value="RWS17970.1"/>
    <property type="molecule type" value="Genomic_DNA"/>
</dbReference>
<evidence type="ECO:0000256" key="1">
    <source>
        <dbReference type="ARBA" id="ARBA00001974"/>
    </source>
</evidence>
<dbReference type="SUPFAM" id="SSF55103">
    <property type="entry name" value="FAD-linked oxidases, C-terminal domain"/>
    <property type="match status" value="1"/>
</dbReference>
<dbReference type="InterPro" id="IPR019373">
    <property type="entry name" value="Ribosomal_mL51"/>
</dbReference>
<evidence type="ECO:0000256" key="8">
    <source>
        <dbReference type="ARBA" id="ARBA00039003"/>
    </source>
</evidence>
<keyword evidence="4" id="KW-0285">Flavoprotein</keyword>
<dbReference type="InterPro" id="IPR051264">
    <property type="entry name" value="FAD-oxidored/transferase_4"/>
</dbReference>
<dbReference type="Proteomes" id="UP000285301">
    <property type="component" value="Unassembled WGS sequence"/>
</dbReference>
<proteinExistence type="inferred from homology"/>
<dbReference type="InterPro" id="IPR004113">
    <property type="entry name" value="FAD-bd_oxidored_4_C"/>
</dbReference>
<evidence type="ECO:0000256" key="6">
    <source>
        <dbReference type="ARBA" id="ARBA00023002"/>
    </source>
</evidence>
<sequence length="625" mass="71367">MNILRNLLKTNANRNVFALKAIEKRNHYNDVNNKEYLPFEKKKYERRHGYTPHYHTKGLLPRVKDDSVLPLCSIPQRKKPDPWNKREAIFGQNDYIDILGDGEIKPHMILKNVPFWLRGFRGNEMKTLQRKVAIFRHFRWLRPQKLRCFNRSRFYAIFSRNYNKLVRDDVEHFVKTLGENSVKTDDLDSYNEDWLSVHKGRSSLVLFPKSTLDVSRILSYCSTRELPLVVQGGKTSLVAGSVPISDEIILCMSKMNKIESFDDTSGILQCQSGCILQNLEEFVGQHQYIMPYDLGAKGSCQIGGNVATNAAGLRFIRYGSLHQNVLGLEVVGANGTVLNLMSSMRKDNTGYDLKQLFIGSEGTLGVITKVIILCPPKPQYKVVMLLSLNSFKCLLSILKEAKSKLGEFISAFEMIDFESMNVVVDNLKLTPPFEANIYALIELSANDSNLLEAQLTNFVEEGIADGIIKDGTYSSDIHVMNKLWALREGIPEALLKDGYCYKYDVSLPLNHYYELVELMREKLRSTKAVRVCSFGHVGDFNLHFNVTSKQFEPDVLRLIEPQIYEWISDRGGSISAEHGLGQRKNNYIHLSKSREAIEIMFSLKKLFDPKLILNPGKMLPDWKKA</sequence>